<evidence type="ECO:0000313" key="1">
    <source>
        <dbReference type="EMBL" id="CAE0045673.1"/>
    </source>
</evidence>
<dbReference type="EMBL" id="HBHW01017557">
    <property type="protein sequence ID" value="CAE0045673.1"/>
    <property type="molecule type" value="Transcribed_RNA"/>
</dbReference>
<proteinExistence type="predicted"/>
<dbReference type="Gene3D" id="2.60.120.680">
    <property type="entry name" value="GOLD domain"/>
    <property type="match status" value="1"/>
</dbReference>
<sequence length="404" mass="45875">MEDTCEMLDVWDAVDRDNLIVELPKHIDLNMYYNRWQCEELAAKAEIAKDLAQTDLKDDLSIIISLANESYDSYARFQKFQSDKVNGILDEFLPNDWRKKVINSLRERKETKYQAAVDALLINGGSLAEKYDLYWKQQYDRRAALAALGTESGVKKFAIRMISGCPEVLLDFARQINSKNGPTEELRLKYGPNLYSQTMFANQAHVLVACILHILEERDDVGAKHKRVSTAVSQLKRGMEIYARESKKYVDFMISLTMNSPFFITAGEAQKLVRGASAEMPLEEVEIPKANGFKKMIEINSATSVLAFRFEAVNRDVTFQIRSNSGDVVYGPETYPANGDMIEDLLLNLTCGSYSCVWESRTSFLRSKGKLRYRLSVFDSNVDAGDWAGELSKRSTMSLTRSRS</sequence>
<dbReference type="EMBL" id="HBHW01017562">
    <property type="protein sequence ID" value="CAE0045677.1"/>
    <property type="molecule type" value="Transcribed_RNA"/>
</dbReference>
<dbReference type="PANTHER" id="PTHR47532:SF1">
    <property type="entry name" value="RETINAL-BINDING PROTEIN"/>
    <property type="match status" value="1"/>
</dbReference>
<gene>
    <name evidence="1" type="ORF">RMAR00112_LOCUS13648</name>
    <name evidence="2" type="ORF">RMAR00112_LOCUS13652</name>
</gene>
<organism evidence="2">
    <name type="scientific">Rhodosorus marinus</name>
    <dbReference type="NCBI Taxonomy" id="101924"/>
    <lineage>
        <taxon>Eukaryota</taxon>
        <taxon>Rhodophyta</taxon>
        <taxon>Stylonematophyceae</taxon>
        <taxon>Stylonematales</taxon>
        <taxon>Stylonemataceae</taxon>
        <taxon>Rhodosorus</taxon>
    </lineage>
</organism>
<reference evidence="2" key="1">
    <citation type="submission" date="2021-01" db="EMBL/GenBank/DDBJ databases">
        <authorList>
            <person name="Corre E."/>
            <person name="Pelletier E."/>
            <person name="Niang G."/>
            <person name="Scheremetjew M."/>
            <person name="Finn R."/>
            <person name="Kale V."/>
            <person name="Holt S."/>
            <person name="Cochrane G."/>
            <person name="Meng A."/>
            <person name="Brown T."/>
            <person name="Cohen L."/>
        </authorList>
    </citation>
    <scope>NUCLEOTIDE SEQUENCE</scope>
    <source>
        <strain evidence="2">CCMP 769</strain>
    </source>
</reference>
<accession>A0A7S2ZN86</accession>
<evidence type="ECO:0008006" key="3">
    <source>
        <dbReference type="Google" id="ProtNLM"/>
    </source>
</evidence>
<protein>
    <recommendedName>
        <fullName evidence="3">GOLD domain-containing protein</fullName>
    </recommendedName>
</protein>
<dbReference type="PANTHER" id="PTHR47532">
    <property type="entry name" value="RETINAL-BINDING PROTEIN"/>
    <property type="match status" value="1"/>
</dbReference>
<dbReference type="AlphaFoldDB" id="A0A7S2ZN86"/>
<name>A0A7S2ZN86_9RHOD</name>
<evidence type="ECO:0000313" key="2">
    <source>
        <dbReference type="EMBL" id="CAE0045677.1"/>
    </source>
</evidence>